<keyword evidence="2" id="KW-1185">Reference proteome</keyword>
<comment type="caution">
    <text evidence="1">The sequence shown here is derived from an EMBL/GenBank/DDBJ whole genome shotgun (WGS) entry which is preliminary data.</text>
</comment>
<sequence length="91" mass="10104">MGNGRIGTNFLTNLDNSNAADSSNLGMISDKFTRLKTCQAEITNLILKVEDAEQAYEEEFLPAEKYRDKYCCKSLSVGVLCEQSNTQDNGE</sequence>
<dbReference type="EMBL" id="BGPR01027206">
    <property type="protein sequence ID" value="GBN97512.1"/>
    <property type="molecule type" value="Genomic_DNA"/>
</dbReference>
<name>A0A4Y2TAB3_ARAVE</name>
<organism evidence="1 2">
    <name type="scientific">Araneus ventricosus</name>
    <name type="common">Orbweaver spider</name>
    <name type="synonym">Epeira ventricosa</name>
    <dbReference type="NCBI Taxonomy" id="182803"/>
    <lineage>
        <taxon>Eukaryota</taxon>
        <taxon>Metazoa</taxon>
        <taxon>Ecdysozoa</taxon>
        <taxon>Arthropoda</taxon>
        <taxon>Chelicerata</taxon>
        <taxon>Arachnida</taxon>
        <taxon>Araneae</taxon>
        <taxon>Araneomorphae</taxon>
        <taxon>Entelegynae</taxon>
        <taxon>Araneoidea</taxon>
        <taxon>Araneidae</taxon>
        <taxon>Araneus</taxon>
    </lineage>
</organism>
<evidence type="ECO:0000313" key="2">
    <source>
        <dbReference type="Proteomes" id="UP000499080"/>
    </source>
</evidence>
<dbReference type="OrthoDB" id="5967017at2759"/>
<reference evidence="1 2" key="1">
    <citation type="journal article" date="2019" name="Sci. Rep.">
        <title>Orb-weaving spider Araneus ventricosus genome elucidates the spidroin gene catalogue.</title>
        <authorList>
            <person name="Kono N."/>
            <person name="Nakamura H."/>
            <person name="Ohtoshi R."/>
            <person name="Moran D.A.P."/>
            <person name="Shinohara A."/>
            <person name="Yoshida Y."/>
            <person name="Fujiwara M."/>
            <person name="Mori M."/>
            <person name="Tomita M."/>
            <person name="Arakawa K."/>
        </authorList>
    </citation>
    <scope>NUCLEOTIDE SEQUENCE [LARGE SCALE GENOMIC DNA]</scope>
</reference>
<proteinExistence type="predicted"/>
<dbReference type="Proteomes" id="UP000499080">
    <property type="component" value="Unassembled WGS sequence"/>
</dbReference>
<evidence type="ECO:0000313" key="1">
    <source>
        <dbReference type="EMBL" id="GBN97512.1"/>
    </source>
</evidence>
<protein>
    <submittedName>
        <fullName evidence="1">Uncharacterized protein</fullName>
    </submittedName>
</protein>
<gene>
    <name evidence="1" type="ORF">AVEN_150127_1</name>
</gene>
<accession>A0A4Y2TAB3</accession>
<dbReference type="AlphaFoldDB" id="A0A4Y2TAB3"/>